<dbReference type="EMBL" id="MU001674">
    <property type="protein sequence ID" value="KAF2459751.1"/>
    <property type="molecule type" value="Genomic_DNA"/>
</dbReference>
<name>A0A6A6P6Y0_9PEZI</name>
<gene>
    <name evidence="2" type="ORF">BDY21DRAFT_281425</name>
</gene>
<organism evidence="2 3">
    <name type="scientific">Lineolata rhizophorae</name>
    <dbReference type="NCBI Taxonomy" id="578093"/>
    <lineage>
        <taxon>Eukaryota</taxon>
        <taxon>Fungi</taxon>
        <taxon>Dikarya</taxon>
        <taxon>Ascomycota</taxon>
        <taxon>Pezizomycotina</taxon>
        <taxon>Dothideomycetes</taxon>
        <taxon>Dothideomycetes incertae sedis</taxon>
        <taxon>Lineolatales</taxon>
        <taxon>Lineolataceae</taxon>
        <taxon>Lineolata</taxon>
    </lineage>
</organism>
<proteinExistence type="predicted"/>
<evidence type="ECO:0000256" key="1">
    <source>
        <dbReference type="SAM" id="MobiDB-lite"/>
    </source>
</evidence>
<dbReference type="AlphaFoldDB" id="A0A6A6P6Y0"/>
<accession>A0A6A6P6Y0</accession>
<evidence type="ECO:0000313" key="2">
    <source>
        <dbReference type="EMBL" id="KAF2459751.1"/>
    </source>
</evidence>
<feature type="compositionally biased region" description="Acidic residues" evidence="1">
    <location>
        <begin position="50"/>
        <end position="59"/>
    </location>
</feature>
<sequence length="149" mass="16625">MRPPPAPTGIEAHIRSSPPVGAARSDGSDGRGAGAANGQSEKGRGSTGEDPADPIEQADWEDLYDQFKEKMEEHYTNEVQLHEEFVALMKFFKSWSETGQSVEAERASKRLRRRMSYVEAAEDDLEGKRQHYIKVVRAFESALNLLNST</sequence>
<dbReference type="Proteomes" id="UP000799766">
    <property type="component" value="Unassembled WGS sequence"/>
</dbReference>
<feature type="region of interest" description="Disordered" evidence="1">
    <location>
        <begin position="1"/>
        <end position="59"/>
    </location>
</feature>
<evidence type="ECO:0000313" key="3">
    <source>
        <dbReference type="Proteomes" id="UP000799766"/>
    </source>
</evidence>
<dbReference type="OrthoDB" id="5335351at2759"/>
<keyword evidence="3" id="KW-1185">Reference proteome</keyword>
<reference evidence="2" key="1">
    <citation type="journal article" date="2020" name="Stud. Mycol.">
        <title>101 Dothideomycetes genomes: a test case for predicting lifestyles and emergence of pathogens.</title>
        <authorList>
            <person name="Haridas S."/>
            <person name="Albert R."/>
            <person name="Binder M."/>
            <person name="Bloem J."/>
            <person name="Labutti K."/>
            <person name="Salamov A."/>
            <person name="Andreopoulos B."/>
            <person name="Baker S."/>
            <person name="Barry K."/>
            <person name="Bills G."/>
            <person name="Bluhm B."/>
            <person name="Cannon C."/>
            <person name="Castanera R."/>
            <person name="Culley D."/>
            <person name="Daum C."/>
            <person name="Ezra D."/>
            <person name="Gonzalez J."/>
            <person name="Henrissat B."/>
            <person name="Kuo A."/>
            <person name="Liang C."/>
            <person name="Lipzen A."/>
            <person name="Lutzoni F."/>
            <person name="Magnuson J."/>
            <person name="Mondo S."/>
            <person name="Nolan M."/>
            <person name="Ohm R."/>
            <person name="Pangilinan J."/>
            <person name="Park H.-J."/>
            <person name="Ramirez L."/>
            <person name="Alfaro M."/>
            <person name="Sun H."/>
            <person name="Tritt A."/>
            <person name="Yoshinaga Y."/>
            <person name="Zwiers L.-H."/>
            <person name="Turgeon B."/>
            <person name="Goodwin S."/>
            <person name="Spatafora J."/>
            <person name="Crous P."/>
            <person name="Grigoriev I."/>
        </authorList>
    </citation>
    <scope>NUCLEOTIDE SEQUENCE</scope>
    <source>
        <strain evidence="2">ATCC 16933</strain>
    </source>
</reference>
<protein>
    <submittedName>
        <fullName evidence="2">Uncharacterized protein</fullName>
    </submittedName>
</protein>